<dbReference type="Proteomes" id="UP000824410">
    <property type="component" value="Unassembled WGS sequence"/>
</dbReference>
<sequence length="177" mass="20062">MKKIAIAYLTVSLCLPAFGANTQQKNTNHPASNQLINDPEYLFKAGWRYSNEGKFDLAEQSFLKAAKQNHLKSQESLALHYYFGKSGKVNYRLAGYWFHQAASQGSARAEFTLGAMYIDGDGFPKDVDFGIYLINKARIKGYKPAEEYIIAFEKLKESCRQSHSKACERTESPLITW</sequence>
<dbReference type="Gene3D" id="1.25.40.10">
    <property type="entry name" value="Tetratricopeptide repeat domain"/>
    <property type="match status" value="1"/>
</dbReference>
<keyword evidence="1" id="KW-0732">Signal</keyword>
<name>A0A264VQ29_PRORE</name>
<dbReference type="AlphaFoldDB" id="A0A264VQ29"/>
<feature type="signal peptide" evidence="1">
    <location>
        <begin position="1"/>
        <end position="19"/>
    </location>
</feature>
<reference evidence="3 4" key="1">
    <citation type="submission" date="2017-07" db="EMBL/GenBank/DDBJ databases">
        <title>blaIMP-27 on transferable plasmids in Proteus mirabilis and Providencia rettgeri.</title>
        <authorList>
            <person name="Potter R."/>
        </authorList>
    </citation>
    <scope>NUCLEOTIDE SEQUENCE [LARGE SCALE GENOMIC DNA]</scope>
    <source>
        <strain evidence="3 4">PR1</strain>
    </source>
</reference>
<dbReference type="InterPro" id="IPR006597">
    <property type="entry name" value="Sel1-like"/>
</dbReference>
<dbReference type="RefSeq" id="WP_094962202.1">
    <property type="nucleotide sequence ID" value="NZ_NOWC01000021.1"/>
</dbReference>
<feature type="chain" id="PRO_5044379746" evidence="1">
    <location>
        <begin position="20"/>
        <end position="177"/>
    </location>
</feature>
<organism evidence="3 4">
    <name type="scientific">Providencia rettgeri</name>
    <dbReference type="NCBI Taxonomy" id="587"/>
    <lineage>
        <taxon>Bacteria</taxon>
        <taxon>Pseudomonadati</taxon>
        <taxon>Pseudomonadota</taxon>
        <taxon>Gammaproteobacteria</taxon>
        <taxon>Enterobacterales</taxon>
        <taxon>Morganellaceae</taxon>
        <taxon>Providencia</taxon>
    </lineage>
</organism>
<evidence type="ECO:0000256" key="1">
    <source>
        <dbReference type="SAM" id="SignalP"/>
    </source>
</evidence>
<dbReference type="SUPFAM" id="SSF81901">
    <property type="entry name" value="HCP-like"/>
    <property type="match status" value="1"/>
</dbReference>
<comment type="caution">
    <text evidence="3">The sequence shown here is derived from an EMBL/GenBank/DDBJ whole genome shotgun (WGS) entry which is preliminary data.</text>
</comment>
<dbReference type="PANTHER" id="PTHR11102">
    <property type="entry name" value="SEL-1-LIKE PROTEIN"/>
    <property type="match status" value="1"/>
</dbReference>
<evidence type="ECO:0000313" key="4">
    <source>
        <dbReference type="Proteomes" id="UP000216001"/>
    </source>
</evidence>
<reference evidence="2" key="2">
    <citation type="submission" date="2019-02" db="EMBL/GenBank/DDBJ databases">
        <title>Genomic characterization of isolates from hospital effluents in KZN, South Africa.</title>
        <authorList>
            <person name="Ntshobeni N."/>
            <person name="Allam M."/>
            <person name="Ismail A."/>
            <person name="Amoako D."/>
            <person name="Essack S."/>
            <person name="Chenia H."/>
        </authorList>
    </citation>
    <scope>NUCLEOTIDE SEQUENCE</scope>
    <source>
        <strain evidence="2">AFE97_S1</strain>
    </source>
</reference>
<dbReference type="SMART" id="SM00671">
    <property type="entry name" value="SEL1"/>
    <property type="match status" value="3"/>
</dbReference>
<dbReference type="Pfam" id="PF08238">
    <property type="entry name" value="Sel1"/>
    <property type="match status" value="2"/>
</dbReference>
<dbReference type="InterPro" id="IPR050767">
    <property type="entry name" value="Sel1_AlgK"/>
</dbReference>
<gene>
    <name evidence="3" type="ORF">CHI95_16230</name>
    <name evidence="2" type="ORF">EX242_03845</name>
</gene>
<evidence type="ECO:0000313" key="3">
    <source>
        <dbReference type="EMBL" id="OZS73460.1"/>
    </source>
</evidence>
<accession>A0A264VQ29</accession>
<evidence type="ECO:0000313" key="2">
    <source>
        <dbReference type="EMBL" id="MBX6979400.1"/>
    </source>
</evidence>
<dbReference type="EMBL" id="NOWC01000021">
    <property type="protein sequence ID" value="OZS73460.1"/>
    <property type="molecule type" value="Genomic_DNA"/>
</dbReference>
<dbReference type="Proteomes" id="UP000216001">
    <property type="component" value="Unassembled WGS sequence"/>
</dbReference>
<proteinExistence type="predicted"/>
<protein>
    <submittedName>
        <fullName evidence="2">Sel1 repeat family protein</fullName>
    </submittedName>
</protein>
<dbReference type="EMBL" id="SHDO01000004">
    <property type="protein sequence ID" value="MBX6979400.1"/>
    <property type="molecule type" value="Genomic_DNA"/>
</dbReference>
<dbReference type="InterPro" id="IPR011990">
    <property type="entry name" value="TPR-like_helical_dom_sf"/>
</dbReference>
<dbReference type="PANTHER" id="PTHR11102:SF160">
    <property type="entry name" value="ERAD-ASSOCIATED E3 UBIQUITIN-PROTEIN LIGASE COMPONENT HRD3"/>
    <property type="match status" value="1"/>
</dbReference>